<dbReference type="RefSeq" id="WP_322878595.1">
    <property type="nucleotide sequence ID" value="NZ_JAVMIP010000011.1"/>
</dbReference>
<evidence type="ECO:0000313" key="2">
    <source>
        <dbReference type="EMBL" id="MDS3861352.1"/>
    </source>
</evidence>
<name>A0AAE4FTM6_9CYAN</name>
<evidence type="ECO:0000313" key="3">
    <source>
        <dbReference type="Proteomes" id="UP001268256"/>
    </source>
</evidence>
<dbReference type="Pfam" id="PF04134">
    <property type="entry name" value="DCC1-like"/>
    <property type="match status" value="1"/>
</dbReference>
<dbReference type="GO" id="GO:0015035">
    <property type="term" value="F:protein-disulfide reductase activity"/>
    <property type="evidence" value="ECO:0007669"/>
    <property type="project" value="InterPro"/>
</dbReference>
<dbReference type="EMBL" id="JAVMIP010000011">
    <property type="protein sequence ID" value="MDS3861352.1"/>
    <property type="molecule type" value="Genomic_DNA"/>
</dbReference>
<dbReference type="InterPro" id="IPR052927">
    <property type="entry name" value="DCC_oxidoreductase"/>
</dbReference>
<reference evidence="3" key="1">
    <citation type="submission" date="2023-07" db="EMBL/GenBank/DDBJ databases">
        <authorList>
            <person name="Luz R."/>
            <person name="Cordeiro R."/>
            <person name="Fonseca A."/>
            <person name="Goncalves V."/>
        </authorList>
    </citation>
    <scope>NUCLEOTIDE SEQUENCE [LARGE SCALE GENOMIC DNA]</scope>
    <source>
        <strain evidence="3">BACA0444</strain>
    </source>
</reference>
<dbReference type="PANTHER" id="PTHR33639">
    <property type="entry name" value="THIOL-DISULFIDE OXIDOREDUCTASE DCC"/>
    <property type="match status" value="1"/>
</dbReference>
<keyword evidence="3" id="KW-1185">Reference proteome</keyword>
<protein>
    <submittedName>
        <fullName evidence="2">DCC1-like thiol-disulfide oxidoreductase family protein</fullName>
    </submittedName>
</protein>
<dbReference type="InterPro" id="IPR007263">
    <property type="entry name" value="DCC1-like"/>
</dbReference>
<sequence length="178" mass="19123">MTATTPPLAPSITLPAVVIYDGNCNFCVTFVKLLEQWDQGQRFVYVPMQDEATLAQWHITPAACQAGMILLDPAHPQAYVQGSAAAEEITRLLPGGNGLIAAYRNWATLKGLGDATYATLRDHRYAWFGGRSQTYRSPYPAPACGGNCSPITAVSSGPDQPSPSPTSPQPFDDELPPE</sequence>
<accession>A0AAE4FTM6</accession>
<gene>
    <name evidence="2" type="ORF">RIF25_11085</name>
</gene>
<feature type="region of interest" description="Disordered" evidence="1">
    <location>
        <begin position="150"/>
        <end position="178"/>
    </location>
</feature>
<dbReference type="PANTHER" id="PTHR33639:SF2">
    <property type="entry name" value="DUF393 DOMAIN-CONTAINING PROTEIN"/>
    <property type="match status" value="1"/>
</dbReference>
<dbReference type="Proteomes" id="UP001268256">
    <property type="component" value="Unassembled WGS sequence"/>
</dbReference>
<evidence type="ECO:0000256" key="1">
    <source>
        <dbReference type="SAM" id="MobiDB-lite"/>
    </source>
</evidence>
<comment type="caution">
    <text evidence="2">The sequence shown here is derived from an EMBL/GenBank/DDBJ whole genome shotgun (WGS) entry which is preliminary data.</text>
</comment>
<proteinExistence type="predicted"/>
<organism evidence="2 3">
    <name type="scientific">Pseudocalidococcus azoricus BACA0444</name>
    <dbReference type="NCBI Taxonomy" id="2918990"/>
    <lineage>
        <taxon>Bacteria</taxon>
        <taxon>Bacillati</taxon>
        <taxon>Cyanobacteriota</taxon>
        <taxon>Cyanophyceae</taxon>
        <taxon>Acaryochloridales</taxon>
        <taxon>Thermosynechococcaceae</taxon>
        <taxon>Pseudocalidococcus</taxon>
        <taxon>Pseudocalidococcus azoricus</taxon>
    </lineage>
</organism>
<dbReference type="AlphaFoldDB" id="A0AAE4FTM6"/>